<dbReference type="STRING" id="332977.SAMN05421740_10485"/>
<feature type="domain" description="NAD-dependent epimerase/dehydratase" evidence="1">
    <location>
        <begin position="3"/>
        <end position="224"/>
    </location>
</feature>
<evidence type="ECO:0000313" key="2">
    <source>
        <dbReference type="EMBL" id="SEL26306.1"/>
    </source>
</evidence>
<dbReference type="Pfam" id="PF01370">
    <property type="entry name" value="Epimerase"/>
    <property type="match status" value="1"/>
</dbReference>
<name>A0A1H7NSD1_9SPHI</name>
<dbReference type="InterPro" id="IPR051783">
    <property type="entry name" value="NAD(P)-dependent_oxidoreduct"/>
</dbReference>
<dbReference type="InterPro" id="IPR001509">
    <property type="entry name" value="Epimerase_deHydtase"/>
</dbReference>
<dbReference type="OrthoDB" id="9803111at2"/>
<dbReference type="Proteomes" id="UP000198916">
    <property type="component" value="Unassembled WGS sequence"/>
</dbReference>
<keyword evidence="3" id="KW-1185">Reference proteome</keyword>
<evidence type="ECO:0000259" key="1">
    <source>
        <dbReference type="Pfam" id="PF01370"/>
    </source>
</evidence>
<dbReference type="RefSeq" id="WP_090605593.1">
    <property type="nucleotide sequence ID" value="NZ_FNZR01000004.1"/>
</dbReference>
<organism evidence="2 3">
    <name type="scientific">Parapedobacter koreensis</name>
    <dbReference type="NCBI Taxonomy" id="332977"/>
    <lineage>
        <taxon>Bacteria</taxon>
        <taxon>Pseudomonadati</taxon>
        <taxon>Bacteroidota</taxon>
        <taxon>Sphingobacteriia</taxon>
        <taxon>Sphingobacteriales</taxon>
        <taxon>Sphingobacteriaceae</taxon>
        <taxon>Parapedobacter</taxon>
    </lineage>
</organism>
<dbReference type="EMBL" id="FNZR01000004">
    <property type="protein sequence ID" value="SEL26306.1"/>
    <property type="molecule type" value="Genomic_DNA"/>
</dbReference>
<protein>
    <submittedName>
        <fullName evidence="2">Nucleoside-diphosphate-sugar epimerase</fullName>
    </submittedName>
</protein>
<gene>
    <name evidence="2" type="ORF">SAMN05421740_10485</name>
</gene>
<dbReference type="SUPFAM" id="SSF51735">
    <property type="entry name" value="NAD(P)-binding Rossmann-fold domains"/>
    <property type="match status" value="1"/>
</dbReference>
<dbReference type="InterPro" id="IPR036291">
    <property type="entry name" value="NAD(P)-bd_dom_sf"/>
</dbReference>
<accession>A0A1H7NSD1</accession>
<dbReference type="AlphaFoldDB" id="A0A1H7NSD1"/>
<evidence type="ECO:0000313" key="3">
    <source>
        <dbReference type="Proteomes" id="UP000198916"/>
    </source>
</evidence>
<proteinExistence type="predicted"/>
<sequence>MNVLVTGANGLLATNTILALLARGYRVRGLIRDTKKFLLPPQDGLALAIGDITDAASLARAVGGCDYIIHSAATTDMGLLHYEDYHRINVMGTEQVIQAALAHGVKKIVYVSTANTFGYGSLQQLGDETRPMKAPFSEAWYARSKAEGERLILAAKDRIAVTVVNPTFMIGAYDGKPSSGAIIQMGYGKKVVFHPPGGKNFVHVADAAEGVIRALERGENGAAYLLAGENLSYRDFFKKLASHSPSQPLLVAVPRPVLRAAGYLGDALRTLGIRTALSSVNMKILCICNYYSNSKAQQELGVVFRPIDAGIDDAIHWFKAHAML</sequence>
<dbReference type="Gene3D" id="3.40.50.720">
    <property type="entry name" value="NAD(P)-binding Rossmann-like Domain"/>
    <property type="match status" value="1"/>
</dbReference>
<dbReference type="PANTHER" id="PTHR48079">
    <property type="entry name" value="PROTEIN YEEZ"/>
    <property type="match status" value="1"/>
</dbReference>
<dbReference type="PANTHER" id="PTHR48079:SF6">
    <property type="entry name" value="NAD(P)-BINDING DOMAIN-CONTAINING PROTEIN-RELATED"/>
    <property type="match status" value="1"/>
</dbReference>
<reference evidence="3" key="1">
    <citation type="submission" date="2016-10" db="EMBL/GenBank/DDBJ databases">
        <authorList>
            <person name="Varghese N."/>
            <person name="Submissions S."/>
        </authorList>
    </citation>
    <scope>NUCLEOTIDE SEQUENCE [LARGE SCALE GENOMIC DNA]</scope>
    <source>
        <strain evidence="3">Jip14</strain>
    </source>
</reference>
<dbReference type="GO" id="GO:0004029">
    <property type="term" value="F:aldehyde dehydrogenase (NAD+) activity"/>
    <property type="evidence" value="ECO:0007669"/>
    <property type="project" value="TreeGrafter"/>
</dbReference>
<dbReference type="GO" id="GO:0005737">
    <property type="term" value="C:cytoplasm"/>
    <property type="evidence" value="ECO:0007669"/>
    <property type="project" value="TreeGrafter"/>
</dbReference>